<dbReference type="GO" id="GO:0003677">
    <property type="term" value="F:DNA binding"/>
    <property type="evidence" value="ECO:0007669"/>
    <property type="project" value="UniProtKB-UniRule"/>
</dbReference>
<dbReference type="SUPFAM" id="SSF52540">
    <property type="entry name" value="P-loop containing nucleoside triphosphate hydrolases"/>
    <property type="match status" value="1"/>
</dbReference>
<evidence type="ECO:0000256" key="10">
    <source>
        <dbReference type="ARBA" id="ARBA00048954"/>
    </source>
</evidence>
<dbReference type="GO" id="GO:0005524">
    <property type="term" value="F:ATP binding"/>
    <property type="evidence" value="ECO:0007669"/>
    <property type="project" value="UniProtKB-UniRule"/>
</dbReference>
<dbReference type="OrthoDB" id="9773982at2"/>
<evidence type="ECO:0000256" key="12">
    <source>
        <dbReference type="RuleBase" id="RU362085"/>
    </source>
</evidence>
<evidence type="ECO:0000256" key="8">
    <source>
        <dbReference type="ARBA" id="ARBA00023125"/>
    </source>
</evidence>
<evidence type="ECO:0000313" key="14">
    <source>
        <dbReference type="EMBL" id="VEU59779.1"/>
    </source>
</evidence>
<comment type="similarity">
    <text evidence="1 12">Belongs to the helicase family. DnaB subfamily.</text>
</comment>
<dbReference type="Gene3D" id="3.40.50.300">
    <property type="entry name" value="P-loop containing nucleotide triphosphate hydrolases"/>
    <property type="match status" value="1"/>
</dbReference>
<comment type="catalytic activity">
    <reaction evidence="10 12">
        <text>ATP + H2O = ADP + phosphate + H(+)</text>
        <dbReference type="Rhea" id="RHEA:13065"/>
        <dbReference type="ChEBI" id="CHEBI:15377"/>
        <dbReference type="ChEBI" id="CHEBI:15378"/>
        <dbReference type="ChEBI" id="CHEBI:30616"/>
        <dbReference type="ChEBI" id="CHEBI:43474"/>
        <dbReference type="ChEBI" id="CHEBI:456216"/>
        <dbReference type="EC" id="5.6.2.3"/>
    </reaction>
</comment>
<sequence>MSRKLYLTEDVENSIISYILLNKEEHNKIIPYIEKNDFYWPKNKIVFEAMSDLFFASKTVDQISILNWINEKNANSYVKEVSDLLIYLEDAPYYSTVREAMSLLIEKSNLRKAKIAIDFAVKEINTNETVNAEDILNNFEAKLIEISRGVEIKDFQEIKKITQEILNDLFSRKNDQNLKGISTGFPSLDRITSGLQNGDLIILAARPSMGKTAMALNLARNAVENDKTCAFFSLEMQASQLVTRILASNTGIEGNSFKKPHLLTSYEWLNISEHIKKINNYKLFIDDSGGLKLHELIWKTKKLMNRIKKIDLIIVDYLQLIDLASSGNNRQVEVSKISRQLKQLAREINCPVIALSQLSRKVEEREDKRPLMSDLRESGAIEQDADIVAFLHRPNYYKKDVPKNEIQDTNLIIAKHRNGATGDIVLQFDPKIGLFFEEGES</sequence>
<dbReference type="GO" id="GO:0016887">
    <property type="term" value="F:ATP hydrolysis activity"/>
    <property type="evidence" value="ECO:0007669"/>
    <property type="project" value="RHEA"/>
</dbReference>
<dbReference type="RefSeq" id="WP_129720145.1">
    <property type="nucleotide sequence ID" value="NZ_LR214951.1"/>
</dbReference>
<dbReference type="NCBIfam" id="TIGR00665">
    <property type="entry name" value="DnaB"/>
    <property type="match status" value="1"/>
</dbReference>
<proteinExistence type="inferred from homology"/>
<keyword evidence="2 12" id="KW-0639">Primosome</keyword>
<dbReference type="Proteomes" id="UP000289440">
    <property type="component" value="Chromosome"/>
</dbReference>
<gene>
    <name evidence="14" type="primary">dnaB</name>
    <name evidence="14" type="ORF">NCTC10166_00764</name>
</gene>
<dbReference type="Gene3D" id="1.10.860.10">
    <property type="entry name" value="DNAb Helicase, Chain A"/>
    <property type="match status" value="1"/>
</dbReference>
<evidence type="ECO:0000256" key="6">
    <source>
        <dbReference type="ARBA" id="ARBA00022806"/>
    </source>
</evidence>
<keyword evidence="7 12" id="KW-0067">ATP-binding</keyword>
<evidence type="ECO:0000256" key="9">
    <source>
        <dbReference type="ARBA" id="ARBA00023235"/>
    </source>
</evidence>
<dbReference type="KEGG" id="mnu:NCTC10166_00764"/>
<protein>
    <recommendedName>
        <fullName evidence="11 12">Replicative DNA helicase</fullName>
        <ecNumber evidence="11 12">5.6.2.3</ecNumber>
    </recommendedName>
</protein>
<keyword evidence="4 12" id="KW-0547">Nucleotide-binding</keyword>
<dbReference type="InterPro" id="IPR016136">
    <property type="entry name" value="DNA_helicase_N/primase_C"/>
</dbReference>
<keyword evidence="8 12" id="KW-0238">DNA-binding</keyword>
<organism evidence="14 15">
    <name type="scientific">Mesomycoplasma neurolyticum</name>
    <dbReference type="NCBI Taxonomy" id="2120"/>
    <lineage>
        <taxon>Bacteria</taxon>
        <taxon>Bacillati</taxon>
        <taxon>Mycoplasmatota</taxon>
        <taxon>Mycoplasmoidales</taxon>
        <taxon>Metamycoplasmataceae</taxon>
        <taxon>Mesomycoplasma</taxon>
    </lineage>
</organism>
<dbReference type="Pfam" id="PF03796">
    <property type="entry name" value="DnaB_C"/>
    <property type="match status" value="1"/>
</dbReference>
<keyword evidence="15" id="KW-1185">Reference proteome</keyword>
<keyword evidence="6 12" id="KW-0347">Helicase</keyword>
<evidence type="ECO:0000259" key="13">
    <source>
        <dbReference type="PROSITE" id="PS51199"/>
    </source>
</evidence>
<dbReference type="InterPro" id="IPR036185">
    <property type="entry name" value="DNA_heli_DnaB-like_N_sf"/>
</dbReference>
<evidence type="ECO:0000256" key="3">
    <source>
        <dbReference type="ARBA" id="ARBA00022705"/>
    </source>
</evidence>
<keyword evidence="9" id="KW-0413">Isomerase</keyword>
<dbReference type="PANTHER" id="PTHR30153:SF2">
    <property type="entry name" value="REPLICATIVE DNA HELICASE"/>
    <property type="match status" value="1"/>
</dbReference>
<dbReference type="PANTHER" id="PTHR30153">
    <property type="entry name" value="REPLICATIVE DNA HELICASE DNAB"/>
    <property type="match status" value="1"/>
</dbReference>
<keyword evidence="3 12" id="KW-0235">DNA replication</keyword>
<comment type="function">
    <text evidence="12">The main replicative DNA helicase, it participates in initiation and elongation during chromosome replication. Travels ahead of the DNA replisome, separating dsDNA into templates for DNA synthesis. A processive ATP-dependent 5'-3' DNA helicase it has DNA-dependent ATPase activity.</text>
</comment>
<dbReference type="GO" id="GO:0043139">
    <property type="term" value="F:5'-3' DNA helicase activity"/>
    <property type="evidence" value="ECO:0007669"/>
    <property type="project" value="UniProtKB-EC"/>
</dbReference>
<evidence type="ECO:0000256" key="11">
    <source>
        <dbReference type="NCBIfam" id="TIGR00665"/>
    </source>
</evidence>
<dbReference type="CDD" id="cd00984">
    <property type="entry name" value="DnaB_C"/>
    <property type="match status" value="1"/>
</dbReference>
<dbReference type="InterPro" id="IPR027417">
    <property type="entry name" value="P-loop_NTPase"/>
</dbReference>
<name>A0A449A6D0_9BACT</name>
<reference evidence="14 15" key="1">
    <citation type="submission" date="2019-01" db="EMBL/GenBank/DDBJ databases">
        <authorList>
            <consortium name="Pathogen Informatics"/>
        </authorList>
    </citation>
    <scope>NUCLEOTIDE SEQUENCE [LARGE SCALE GENOMIC DNA]</scope>
    <source>
        <strain evidence="14 15">NCTC10166</strain>
    </source>
</reference>
<evidence type="ECO:0000256" key="5">
    <source>
        <dbReference type="ARBA" id="ARBA00022801"/>
    </source>
</evidence>
<dbReference type="InterPro" id="IPR007693">
    <property type="entry name" value="DNA_helicase_DnaB-like_N"/>
</dbReference>
<feature type="domain" description="SF4 helicase" evidence="13">
    <location>
        <begin position="174"/>
        <end position="441"/>
    </location>
</feature>
<evidence type="ECO:0000256" key="4">
    <source>
        <dbReference type="ARBA" id="ARBA00022741"/>
    </source>
</evidence>
<dbReference type="GO" id="GO:1990077">
    <property type="term" value="C:primosome complex"/>
    <property type="evidence" value="ECO:0007669"/>
    <property type="project" value="UniProtKB-UniRule"/>
</dbReference>
<dbReference type="PROSITE" id="PS51199">
    <property type="entry name" value="SF4_HELICASE"/>
    <property type="match status" value="1"/>
</dbReference>
<dbReference type="GO" id="GO:0005829">
    <property type="term" value="C:cytosol"/>
    <property type="evidence" value="ECO:0007669"/>
    <property type="project" value="TreeGrafter"/>
</dbReference>
<evidence type="ECO:0000256" key="2">
    <source>
        <dbReference type="ARBA" id="ARBA00022515"/>
    </source>
</evidence>
<evidence type="ECO:0000256" key="7">
    <source>
        <dbReference type="ARBA" id="ARBA00022840"/>
    </source>
</evidence>
<dbReference type="GO" id="GO:0006269">
    <property type="term" value="P:DNA replication, synthesis of primer"/>
    <property type="evidence" value="ECO:0007669"/>
    <property type="project" value="UniProtKB-UniRule"/>
</dbReference>
<evidence type="ECO:0000256" key="1">
    <source>
        <dbReference type="ARBA" id="ARBA00008428"/>
    </source>
</evidence>
<dbReference type="SUPFAM" id="SSF48024">
    <property type="entry name" value="N-terminal domain of DnaB helicase"/>
    <property type="match status" value="1"/>
</dbReference>
<dbReference type="EC" id="5.6.2.3" evidence="11 12"/>
<keyword evidence="5 12" id="KW-0378">Hydrolase</keyword>
<dbReference type="InterPro" id="IPR007694">
    <property type="entry name" value="DNA_helicase_DnaB-like_C"/>
</dbReference>
<dbReference type="InterPro" id="IPR007692">
    <property type="entry name" value="DNA_helicase_DnaB"/>
</dbReference>
<evidence type="ECO:0000313" key="15">
    <source>
        <dbReference type="Proteomes" id="UP000289440"/>
    </source>
</evidence>
<accession>A0A449A6D0</accession>
<dbReference type="AlphaFoldDB" id="A0A449A6D0"/>
<dbReference type="EMBL" id="LR214951">
    <property type="protein sequence ID" value="VEU59779.1"/>
    <property type="molecule type" value="Genomic_DNA"/>
</dbReference>
<dbReference type="Pfam" id="PF00772">
    <property type="entry name" value="DnaB"/>
    <property type="match status" value="1"/>
</dbReference>